<sequence>MSGRPVKRSLTLRGHRTSVSLEDAFWRAFREIAKEKDIPINVLAGNIDAARDPETGLASAIRVYVLAWYQARR</sequence>
<organism evidence="2">
    <name type="scientific">Ruegeria sp. PrR005</name>
    <dbReference type="NCBI Taxonomy" id="2706882"/>
    <lineage>
        <taxon>Bacteria</taxon>
        <taxon>Pseudomonadati</taxon>
        <taxon>Pseudomonadota</taxon>
        <taxon>Alphaproteobacteria</taxon>
        <taxon>Rhodobacterales</taxon>
        <taxon>Roseobacteraceae</taxon>
        <taxon>Ruegeria</taxon>
    </lineage>
</organism>
<dbReference type="EMBL" id="JAAGOX010000055">
    <property type="protein sequence ID" value="NDW47504.1"/>
    <property type="molecule type" value="Genomic_DNA"/>
</dbReference>
<dbReference type="AlphaFoldDB" id="A0A6B2NYL3"/>
<dbReference type="InterPro" id="IPR027373">
    <property type="entry name" value="RHH_dom"/>
</dbReference>
<name>A0A6B2NYL3_9RHOB</name>
<comment type="caution">
    <text evidence="2">The sequence shown here is derived from an EMBL/GenBank/DDBJ whole genome shotgun (WGS) entry which is preliminary data.</text>
</comment>
<evidence type="ECO:0000259" key="1">
    <source>
        <dbReference type="Pfam" id="PF13467"/>
    </source>
</evidence>
<dbReference type="Gene3D" id="1.10.3990.20">
    <property type="entry name" value="protein bp1543"/>
    <property type="match status" value="1"/>
</dbReference>
<accession>A0A6B2NYL3</accession>
<gene>
    <name evidence="2" type="ORF">G0P99_21385</name>
</gene>
<proteinExistence type="predicted"/>
<feature type="domain" description="Ribbon-helix-helix" evidence="1">
    <location>
        <begin position="5"/>
        <end position="69"/>
    </location>
</feature>
<reference evidence="2" key="1">
    <citation type="submission" date="2020-02" db="EMBL/GenBank/DDBJ databases">
        <title>Delineation of the pyrene-degrading pathway in Roseobacter clade bacteria by genomic analysis.</title>
        <authorList>
            <person name="Zhou H."/>
            <person name="Wang H."/>
        </authorList>
    </citation>
    <scope>NUCLEOTIDE SEQUENCE</scope>
    <source>
        <strain evidence="2">PrR005</strain>
    </source>
</reference>
<dbReference type="RefSeq" id="WP_164132521.1">
    <property type="nucleotide sequence ID" value="NZ_JAAGOX010000055.1"/>
</dbReference>
<dbReference type="InterPro" id="IPR038268">
    <property type="entry name" value="RHH_sf"/>
</dbReference>
<evidence type="ECO:0000313" key="2">
    <source>
        <dbReference type="EMBL" id="NDW47504.1"/>
    </source>
</evidence>
<protein>
    <submittedName>
        <fullName evidence="2">Ribbon-helix-helix domain-containing protein</fullName>
    </submittedName>
</protein>
<dbReference type="Pfam" id="PF13467">
    <property type="entry name" value="RHH_4"/>
    <property type="match status" value="1"/>
</dbReference>